<evidence type="ECO:0008006" key="4">
    <source>
        <dbReference type="Google" id="ProtNLM"/>
    </source>
</evidence>
<reference evidence="3" key="1">
    <citation type="journal article" date="2019" name="Int. J. Syst. Evol. Microbiol.">
        <title>The Global Catalogue of Microorganisms (GCM) 10K type strain sequencing project: providing services to taxonomists for standard genome sequencing and annotation.</title>
        <authorList>
            <consortium name="The Broad Institute Genomics Platform"/>
            <consortium name="The Broad Institute Genome Sequencing Center for Infectious Disease"/>
            <person name="Wu L."/>
            <person name="Ma J."/>
        </authorList>
    </citation>
    <scope>NUCLEOTIDE SEQUENCE [LARGE SCALE GENOMIC DNA]</scope>
    <source>
        <strain evidence="3">JCM 16902</strain>
    </source>
</reference>
<accession>A0ABP6ZB51</accession>
<dbReference type="Proteomes" id="UP001501074">
    <property type="component" value="Unassembled WGS sequence"/>
</dbReference>
<sequence>MATSTESTSTGNGRPSLSTTPLFAALGATDLAVQQVRAAAAGAASLQQKFASDVEKRVTSIDPKVLREQAEQAPTRAVARALEVAVRAEAVYSELARRGKDLVERVSTQSDTQTFRAQAGSTLDRGRAAVTVARRAADDTATALRGTLRAGRPGTTEPTATPTRLNEEAVLRAVAVGDGGDKAVTRPRTPAKKTSTTRKSAAATKTAKTTTARKAANAAPRAPRSTVRKVGE</sequence>
<protein>
    <recommendedName>
        <fullName evidence="4">Heparin binding hemagglutinin HbhA</fullName>
    </recommendedName>
</protein>
<name>A0ABP6ZB51_9ACTN</name>
<gene>
    <name evidence="2" type="ORF">GCM10022223_19340</name>
</gene>
<organism evidence="2 3">
    <name type="scientific">Kineosporia mesophila</name>
    <dbReference type="NCBI Taxonomy" id="566012"/>
    <lineage>
        <taxon>Bacteria</taxon>
        <taxon>Bacillati</taxon>
        <taxon>Actinomycetota</taxon>
        <taxon>Actinomycetes</taxon>
        <taxon>Kineosporiales</taxon>
        <taxon>Kineosporiaceae</taxon>
        <taxon>Kineosporia</taxon>
    </lineage>
</organism>
<dbReference type="RefSeq" id="WP_231487187.1">
    <property type="nucleotide sequence ID" value="NZ_BAAAZO010000003.1"/>
</dbReference>
<evidence type="ECO:0000256" key="1">
    <source>
        <dbReference type="SAM" id="MobiDB-lite"/>
    </source>
</evidence>
<evidence type="ECO:0000313" key="3">
    <source>
        <dbReference type="Proteomes" id="UP001501074"/>
    </source>
</evidence>
<keyword evidence="3" id="KW-1185">Reference proteome</keyword>
<proteinExistence type="predicted"/>
<dbReference type="EMBL" id="BAAAZO010000003">
    <property type="protein sequence ID" value="GAA3603817.1"/>
    <property type="molecule type" value="Genomic_DNA"/>
</dbReference>
<comment type="caution">
    <text evidence="2">The sequence shown here is derived from an EMBL/GenBank/DDBJ whole genome shotgun (WGS) entry which is preliminary data.</text>
</comment>
<feature type="region of interest" description="Disordered" evidence="1">
    <location>
        <begin position="1"/>
        <end position="20"/>
    </location>
</feature>
<feature type="compositionally biased region" description="Low complexity" evidence="1">
    <location>
        <begin position="186"/>
        <end position="225"/>
    </location>
</feature>
<evidence type="ECO:0000313" key="2">
    <source>
        <dbReference type="EMBL" id="GAA3603817.1"/>
    </source>
</evidence>
<feature type="region of interest" description="Disordered" evidence="1">
    <location>
        <begin position="178"/>
        <end position="232"/>
    </location>
</feature>